<dbReference type="SUPFAM" id="SSF56219">
    <property type="entry name" value="DNase I-like"/>
    <property type="match status" value="1"/>
</dbReference>
<dbReference type="InterPro" id="IPR005135">
    <property type="entry name" value="Endo/exonuclease/phosphatase"/>
</dbReference>
<evidence type="ECO:0000256" key="1">
    <source>
        <dbReference type="SAM" id="SignalP"/>
    </source>
</evidence>
<keyword evidence="3" id="KW-0255">Endonuclease</keyword>
<dbReference type="PANTHER" id="PTHR12121:SF36">
    <property type="entry name" value="ENDONUCLEASE_EXONUCLEASE_PHOSPHATASE DOMAIN-CONTAINING PROTEIN"/>
    <property type="match status" value="1"/>
</dbReference>
<keyword evidence="1" id="KW-0732">Signal</keyword>
<protein>
    <submittedName>
        <fullName evidence="3">Endonuclease</fullName>
    </submittedName>
</protein>
<feature type="chain" id="PRO_5047242844" evidence="1">
    <location>
        <begin position="21"/>
        <end position="280"/>
    </location>
</feature>
<keyword evidence="3" id="KW-0540">Nuclease</keyword>
<organism evidence="3 4">
    <name type="scientific">Cloacibacterium rupense</name>
    <dbReference type="NCBI Taxonomy" id="517423"/>
    <lineage>
        <taxon>Bacteria</taxon>
        <taxon>Pseudomonadati</taxon>
        <taxon>Bacteroidota</taxon>
        <taxon>Flavobacteriia</taxon>
        <taxon>Flavobacteriales</taxon>
        <taxon>Weeksellaceae</taxon>
    </lineage>
</organism>
<dbReference type="Pfam" id="PF03372">
    <property type="entry name" value="Exo_endo_phos"/>
    <property type="match status" value="1"/>
</dbReference>
<gene>
    <name evidence="3" type="ORF">GCM10010992_11490</name>
</gene>
<evidence type="ECO:0000259" key="2">
    <source>
        <dbReference type="Pfam" id="PF03372"/>
    </source>
</evidence>
<name>A0ABQ2NHD9_9FLAO</name>
<comment type="caution">
    <text evidence="3">The sequence shown here is derived from an EMBL/GenBank/DDBJ whole genome shotgun (WGS) entry which is preliminary data.</text>
</comment>
<evidence type="ECO:0000313" key="3">
    <source>
        <dbReference type="EMBL" id="GGP03369.1"/>
    </source>
</evidence>
<keyword evidence="4" id="KW-1185">Reference proteome</keyword>
<keyword evidence="3" id="KW-0378">Hydrolase</keyword>
<dbReference type="CDD" id="cd09083">
    <property type="entry name" value="EEP-1"/>
    <property type="match status" value="1"/>
</dbReference>
<accession>A0ABQ2NHD9</accession>
<dbReference type="GO" id="GO:0004519">
    <property type="term" value="F:endonuclease activity"/>
    <property type="evidence" value="ECO:0007669"/>
    <property type="project" value="UniProtKB-KW"/>
</dbReference>
<proteinExistence type="predicted"/>
<sequence>MKIKNLLSAVLLLIFASYFAQNTIDVMSFNIRLGSVDDGENHWNIRKDKVKELINYYEADFVGLQEAQKFQINYLLQENSLYDFVGKPRDDGENAEYSCIFYLKNKYKVLEQNTFWLSETPGKSTKSWDAAYPRIVTYALFENLKTKKKVWVFNTHFDHVGVVARQKSAEIILNKMKELQSKKNYPAILTGDFNSQEKDAWMKPLFENLQEARNSSVTKPYADKGTWNGFNFKEKPTEQIDFIFSSKKNTIVKKYRTITDFYDFKYPSDHLPIVAKIELK</sequence>
<dbReference type="InterPro" id="IPR050410">
    <property type="entry name" value="CCR4/nocturin_mRNA_transcr"/>
</dbReference>
<feature type="domain" description="Endonuclease/exonuclease/phosphatase" evidence="2">
    <location>
        <begin position="27"/>
        <end position="270"/>
    </location>
</feature>
<dbReference type="Gene3D" id="3.60.10.10">
    <property type="entry name" value="Endonuclease/exonuclease/phosphatase"/>
    <property type="match status" value="1"/>
</dbReference>
<dbReference type="InterPro" id="IPR036691">
    <property type="entry name" value="Endo/exonu/phosph_ase_sf"/>
</dbReference>
<dbReference type="EMBL" id="BMLV01000002">
    <property type="protein sequence ID" value="GGP03369.1"/>
    <property type="molecule type" value="Genomic_DNA"/>
</dbReference>
<reference evidence="4" key="1">
    <citation type="journal article" date="2019" name="Int. J. Syst. Evol. Microbiol.">
        <title>The Global Catalogue of Microorganisms (GCM) 10K type strain sequencing project: providing services to taxonomists for standard genome sequencing and annotation.</title>
        <authorList>
            <consortium name="The Broad Institute Genomics Platform"/>
            <consortium name="The Broad Institute Genome Sequencing Center for Infectious Disease"/>
            <person name="Wu L."/>
            <person name="Ma J."/>
        </authorList>
    </citation>
    <scope>NUCLEOTIDE SEQUENCE [LARGE SCALE GENOMIC DNA]</scope>
    <source>
        <strain evidence="4">CGMCC 1.7656</strain>
    </source>
</reference>
<dbReference type="Proteomes" id="UP000620064">
    <property type="component" value="Unassembled WGS sequence"/>
</dbReference>
<evidence type="ECO:0000313" key="4">
    <source>
        <dbReference type="Proteomes" id="UP000620064"/>
    </source>
</evidence>
<dbReference type="RefSeq" id="WP_188617125.1">
    <property type="nucleotide sequence ID" value="NZ_BMLV01000002.1"/>
</dbReference>
<feature type="signal peptide" evidence="1">
    <location>
        <begin position="1"/>
        <end position="20"/>
    </location>
</feature>
<dbReference type="PANTHER" id="PTHR12121">
    <property type="entry name" value="CARBON CATABOLITE REPRESSOR PROTEIN 4"/>
    <property type="match status" value="1"/>
</dbReference>